<name>A0AAN6VGJ1_9PEZI</name>
<dbReference type="EMBL" id="MU857126">
    <property type="protein sequence ID" value="KAK4149761.1"/>
    <property type="molecule type" value="Genomic_DNA"/>
</dbReference>
<evidence type="ECO:0000313" key="3">
    <source>
        <dbReference type="Proteomes" id="UP001302745"/>
    </source>
</evidence>
<evidence type="ECO:0000313" key="2">
    <source>
        <dbReference type="EMBL" id="KAK4149761.1"/>
    </source>
</evidence>
<accession>A0AAN6VGJ1</accession>
<reference evidence="2" key="2">
    <citation type="submission" date="2023-05" db="EMBL/GenBank/DDBJ databases">
        <authorList>
            <consortium name="Lawrence Berkeley National Laboratory"/>
            <person name="Steindorff A."/>
            <person name="Hensen N."/>
            <person name="Bonometti L."/>
            <person name="Westerberg I."/>
            <person name="Brannstrom I.O."/>
            <person name="Guillou S."/>
            <person name="Cros-Aarteil S."/>
            <person name="Calhoun S."/>
            <person name="Haridas S."/>
            <person name="Kuo A."/>
            <person name="Mondo S."/>
            <person name="Pangilinan J."/>
            <person name="Riley R."/>
            <person name="Labutti K."/>
            <person name="Andreopoulos B."/>
            <person name="Lipzen A."/>
            <person name="Chen C."/>
            <person name="Yanf M."/>
            <person name="Daum C."/>
            <person name="Ng V."/>
            <person name="Clum A."/>
            <person name="Ohm R."/>
            <person name="Martin F."/>
            <person name="Silar P."/>
            <person name="Natvig D."/>
            <person name="Lalanne C."/>
            <person name="Gautier V."/>
            <person name="Ament-Velasquez S.L."/>
            <person name="Kruys A."/>
            <person name="Hutchinson M.I."/>
            <person name="Powell A.J."/>
            <person name="Barry K."/>
            <person name="Miller A.N."/>
            <person name="Grigoriev I.V."/>
            <person name="Debuchy R."/>
            <person name="Gladieux P."/>
            <person name="Thoren M.H."/>
            <person name="Johannesson H."/>
        </authorList>
    </citation>
    <scope>NUCLEOTIDE SEQUENCE</scope>
    <source>
        <strain evidence="2">CBS 538.74</strain>
    </source>
</reference>
<feature type="region of interest" description="Disordered" evidence="1">
    <location>
        <begin position="1"/>
        <end position="36"/>
    </location>
</feature>
<organism evidence="2 3">
    <name type="scientific">Chaetomidium leptoderma</name>
    <dbReference type="NCBI Taxonomy" id="669021"/>
    <lineage>
        <taxon>Eukaryota</taxon>
        <taxon>Fungi</taxon>
        <taxon>Dikarya</taxon>
        <taxon>Ascomycota</taxon>
        <taxon>Pezizomycotina</taxon>
        <taxon>Sordariomycetes</taxon>
        <taxon>Sordariomycetidae</taxon>
        <taxon>Sordariales</taxon>
        <taxon>Chaetomiaceae</taxon>
        <taxon>Chaetomidium</taxon>
    </lineage>
</organism>
<evidence type="ECO:0000256" key="1">
    <source>
        <dbReference type="SAM" id="MobiDB-lite"/>
    </source>
</evidence>
<dbReference type="Proteomes" id="UP001302745">
    <property type="component" value="Unassembled WGS sequence"/>
</dbReference>
<feature type="region of interest" description="Disordered" evidence="1">
    <location>
        <begin position="165"/>
        <end position="219"/>
    </location>
</feature>
<protein>
    <submittedName>
        <fullName evidence="2">Uncharacterized protein</fullName>
    </submittedName>
</protein>
<reference evidence="2" key="1">
    <citation type="journal article" date="2023" name="Mol. Phylogenet. Evol.">
        <title>Genome-scale phylogeny and comparative genomics of the fungal order Sordariales.</title>
        <authorList>
            <person name="Hensen N."/>
            <person name="Bonometti L."/>
            <person name="Westerberg I."/>
            <person name="Brannstrom I.O."/>
            <person name="Guillou S."/>
            <person name="Cros-Aarteil S."/>
            <person name="Calhoun S."/>
            <person name="Haridas S."/>
            <person name="Kuo A."/>
            <person name="Mondo S."/>
            <person name="Pangilinan J."/>
            <person name="Riley R."/>
            <person name="LaButti K."/>
            <person name="Andreopoulos B."/>
            <person name="Lipzen A."/>
            <person name="Chen C."/>
            <person name="Yan M."/>
            <person name="Daum C."/>
            <person name="Ng V."/>
            <person name="Clum A."/>
            <person name="Steindorff A."/>
            <person name="Ohm R.A."/>
            <person name="Martin F."/>
            <person name="Silar P."/>
            <person name="Natvig D.O."/>
            <person name="Lalanne C."/>
            <person name="Gautier V."/>
            <person name="Ament-Velasquez S.L."/>
            <person name="Kruys A."/>
            <person name="Hutchinson M.I."/>
            <person name="Powell A.J."/>
            <person name="Barry K."/>
            <person name="Miller A.N."/>
            <person name="Grigoriev I.V."/>
            <person name="Debuchy R."/>
            <person name="Gladieux P."/>
            <person name="Hiltunen Thoren M."/>
            <person name="Johannesson H."/>
        </authorList>
    </citation>
    <scope>NUCLEOTIDE SEQUENCE</scope>
    <source>
        <strain evidence="2">CBS 538.74</strain>
    </source>
</reference>
<keyword evidence="3" id="KW-1185">Reference proteome</keyword>
<feature type="compositionally biased region" description="Low complexity" evidence="1">
    <location>
        <begin position="273"/>
        <end position="292"/>
    </location>
</feature>
<comment type="caution">
    <text evidence="2">The sequence shown here is derived from an EMBL/GenBank/DDBJ whole genome shotgun (WGS) entry which is preliminary data.</text>
</comment>
<proteinExistence type="predicted"/>
<dbReference type="AlphaFoldDB" id="A0AAN6VGJ1"/>
<sequence>MCRVKEGRVTKPSVAATPSGSGGAPPRRRRGRPAIEWTRSRKRRLLRLYLCTPEAELSLKKILELLAEGPFQPKPRHTQCLLNDMLSKSYRQKRPKNRTTMGERLAYLRSVRDGIGMFRMDPPPQLLAAAPRREEEVVVVKKECAILLKSNPGAACNKANLSAAQARDTSGEPEEDLDSLLGSPPDIQKPDTASNPSHRSPLDTGGESRTSLESGATDVGEVLGGEVFRNPWSADEDIRVERVDFLRERCPSRSSSFLADVASLLSGLSIRSSLSRSSSGSSRRSMRSVSSLVEASGSGDREAERPSTGLSMTDSIAWSGEMDMPDFLVGSTAWGVTQGSSSHTQENQELVRFCCGKTSWCIHQRIKAVLMHGSPAETFDCTAAEADSRDGLGNTALHVAARWGAPGPVLLRIITLSSHPGIANNRGETFLHVLDPTSLTPRELADLTKHLTNKGVGGLVDFTLLDETNHTFTDRLMTCPSFSLAALEAVFCHLSEPVRLTLLVHHPGGGGGGGGGQLINEIRARVLADPSYTEDAAAEYCAYFVARYGSTGAGCCGV</sequence>
<gene>
    <name evidence="2" type="ORF">C8A00DRAFT_18601</name>
</gene>
<feature type="region of interest" description="Disordered" evidence="1">
    <location>
        <begin position="273"/>
        <end position="313"/>
    </location>
</feature>